<gene>
    <name evidence="1" type="ORF">GGX14DRAFT_394700</name>
</gene>
<proteinExistence type="predicted"/>
<evidence type="ECO:0000313" key="2">
    <source>
        <dbReference type="Proteomes" id="UP001219525"/>
    </source>
</evidence>
<comment type="caution">
    <text evidence="1">The sequence shown here is derived from an EMBL/GenBank/DDBJ whole genome shotgun (WGS) entry which is preliminary data.</text>
</comment>
<keyword evidence="2" id="KW-1185">Reference proteome</keyword>
<sequence length="386" mass="43614">MVNRAGINGVKNGAKPPDNKLKATLHDFARRQLSVEDRLAELSRFYEIGKTKLMQLNKVFRVPSVRKPPPLEICTALVAEKALDNSKANRETSALIPRDTVRKIQSVIAPEGAELRFPGRRKALKFRGQLTAVSIMEEVHCDGHEKLGSKALQMGPVGIPIYAFCDHTGKALHMTVVPNDRCQVMIGHVFLDFIGATGEMPVQLTFDGGTETGCMRGLQQELRSASRHKLTSHLRRRLLPELLELERPSTGYNSGRSSKQFIRTRKHESCSHIVQKQLTMFQDYWNTTPCRKQKNKLLPTAAPDMVFNYLEKYDLERCGTAVPTQVIQELRTRLSKTHEEVMQWVPAEFDEVASVAYEAIGSPSLHYSTGWLTFREMLEVVENLTM</sequence>
<protein>
    <submittedName>
        <fullName evidence="1">Uncharacterized protein</fullName>
    </submittedName>
</protein>
<dbReference type="AlphaFoldDB" id="A0AAD6YBU2"/>
<evidence type="ECO:0000313" key="1">
    <source>
        <dbReference type="EMBL" id="KAJ7210487.1"/>
    </source>
</evidence>
<accession>A0AAD6YBU2</accession>
<dbReference type="EMBL" id="JARJCW010000028">
    <property type="protein sequence ID" value="KAJ7210487.1"/>
    <property type="molecule type" value="Genomic_DNA"/>
</dbReference>
<dbReference type="Proteomes" id="UP001219525">
    <property type="component" value="Unassembled WGS sequence"/>
</dbReference>
<name>A0AAD6YBU2_9AGAR</name>
<organism evidence="1 2">
    <name type="scientific">Mycena pura</name>
    <dbReference type="NCBI Taxonomy" id="153505"/>
    <lineage>
        <taxon>Eukaryota</taxon>
        <taxon>Fungi</taxon>
        <taxon>Dikarya</taxon>
        <taxon>Basidiomycota</taxon>
        <taxon>Agaricomycotina</taxon>
        <taxon>Agaricomycetes</taxon>
        <taxon>Agaricomycetidae</taxon>
        <taxon>Agaricales</taxon>
        <taxon>Marasmiineae</taxon>
        <taxon>Mycenaceae</taxon>
        <taxon>Mycena</taxon>
    </lineage>
</organism>
<reference evidence="1" key="1">
    <citation type="submission" date="2023-03" db="EMBL/GenBank/DDBJ databases">
        <title>Massive genome expansion in bonnet fungi (Mycena s.s.) driven by repeated elements and novel gene families across ecological guilds.</title>
        <authorList>
            <consortium name="Lawrence Berkeley National Laboratory"/>
            <person name="Harder C.B."/>
            <person name="Miyauchi S."/>
            <person name="Viragh M."/>
            <person name="Kuo A."/>
            <person name="Thoen E."/>
            <person name="Andreopoulos B."/>
            <person name="Lu D."/>
            <person name="Skrede I."/>
            <person name="Drula E."/>
            <person name="Henrissat B."/>
            <person name="Morin E."/>
            <person name="Kohler A."/>
            <person name="Barry K."/>
            <person name="LaButti K."/>
            <person name="Morin E."/>
            <person name="Salamov A."/>
            <person name="Lipzen A."/>
            <person name="Mereny Z."/>
            <person name="Hegedus B."/>
            <person name="Baldrian P."/>
            <person name="Stursova M."/>
            <person name="Weitz H."/>
            <person name="Taylor A."/>
            <person name="Grigoriev I.V."/>
            <person name="Nagy L.G."/>
            <person name="Martin F."/>
            <person name="Kauserud H."/>
        </authorList>
    </citation>
    <scope>NUCLEOTIDE SEQUENCE</scope>
    <source>
        <strain evidence="1">9144</strain>
    </source>
</reference>